<gene>
    <name evidence="9" type="ORF">SAMN04488069_10318</name>
</gene>
<dbReference type="OrthoDB" id="9808093at2"/>
<organism evidence="9 10">
    <name type="scientific">Hymenobacter psychrophilus</name>
    <dbReference type="NCBI Taxonomy" id="651662"/>
    <lineage>
        <taxon>Bacteria</taxon>
        <taxon>Pseudomonadati</taxon>
        <taxon>Bacteroidota</taxon>
        <taxon>Cytophagia</taxon>
        <taxon>Cytophagales</taxon>
        <taxon>Hymenobacteraceae</taxon>
        <taxon>Hymenobacter</taxon>
    </lineage>
</organism>
<dbReference type="PROSITE" id="PS51160">
    <property type="entry name" value="ACYLPHOSPHATASE_3"/>
    <property type="match status" value="1"/>
</dbReference>
<evidence type="ECO:0000256" key="5">
    <source>
        <dbReference type="PROSITE-ProRule" id="PRU00520"/>
    </source>
</evidence>
<dbReference type="PANTHER" id="PTHR10029">
    <property type="entry name" value="ACYLPHOSPHATASE"/>
    <property type="match status" value="1"/>
</dbReference>
<evidence type="ECO:0000313" key="10">
    <source>
        <dbReference type="Proteomes" id="UP000199249"/>
    </source>
</evidence>
<dbReference type="InterPro" id="IPR036046">
    <property type="entry name" value="Acylphosphatase-like_dom_sf"/>
</dbReference>
<feature type="domain" description="Acylphosphatase-like" evidence="8">
    <location>
        <begin position="1"/>
        <end position="79"/>
    </location>
</feature>
<feature type="region of interest" description="Disordered" evidence="7">
    <location>
        <begin position="1"/>
        <end position="25"/>
    </location>
</feature>
<proteinExistence type="inferred from homology"/>
<comment type="similarity">
    <text evidence="1 6">Belongs to the acylphosphatase family.</text>
</comment>
<evidence type="ECO:0000256" key="7">
    <source>
        <dbReference type="SAM" id="MobiDB-lite"/>
    </source>
</evidence>
<dbReference type="AlphaFoldDB" id="A0A1H3EA53"/>
<accession>A0A1H3EA53</accession>
<dbReference type="STRING" id="651662.SAMN04488069_10318"/>
<sequence length="79" mass="8535">MQGVFFRQSTRQQAQRLGLGGYTRNNPDGTVSIEAEGRAEALAALETWCRQGGPLAARVDKVDVAAGAVQGYAKFEVRH</sequence>
<feature type="active site" evidence="5">
    <location>
        <position position="7"/>
    </location>
</feature>
<dbReference type="Proteomes" id="UP000199249">
    <property type="component" value="Unassembled WGS sequence"/>
</dbReference>
<evidence type="ECO:0000313" key="9">
    <source>
        <dbReference type="EMBL" id="SDX74804.1"/>
    </source>
</evidence>
<keyword evidence="10" id="KW-1185">Reference proteome</keyword>
<protein>
    <recommendedName>
        <fullName evidence="2 5">acylphosphatase</fullName>
        <ecNumber evidence="2 5">3.6.1.7</ecNumber>
    </recommendedName>
</protein>
<reference evidence="10" key="1">
    <citation type="submission" date="2016-10" db="EMBL/GenBank/DDBJ databases">
        <authorList>
            <person name="Varghese N."/>
            <person name="Submissions S."/>
        </authorList>
    </citation>
    <scope>NUCLEOTIDE SEQUENCE [LARGE SCALE GENOMIC DNA]</scope>
    <source>
        <strain evidence="10">CGMCC 1.8975</strain>
    </source>
</reference>
<evidence type="ECO:0000259" key="8">
    <source>
        <dbReference type="PROSITE" id="PS51160"/>
    </source>
</evidence>
<dbReference type="InterPro" id="IPR020456">
    <property type="entry name" value="Acylphosphatase"/>
</dbReference>
<evidence type="ECO:0000256" key="6">
    <source>
        <dbReference type="RuleBase" id="RU004168"/>
    </source>
</evidence>
<dbReference type="GO" id="GO:0003998">
    <property type="term" value="F:acylphosphatase activity"/>
    <property type="evidence" value="ECO:0007669"/>
    <property type="project" value="UniProtKB-EC"/>
</dbReference>
<dbReference type="EC" id="3.6.1.7" evidence="2 5"/>
<evidence type="ECO:0000256" key="2">
    <source>
        <dbReference type="ARBA" id="ARBA00012150"/>
    </source>
</evidence>
<dbReference type="InterPro" id="IPR001792">
    <property type="entry name" value="Acylphosphatase-like_dom"/>
</dbReference>
<dbReference type="Gene3D" id="3.30.70.100">
    <property type="match status" value="1"/>
</dbReference>
<dbReference type="SUPFAM" id="SSF54975">
    <property type="entry name" value="Acylphosphatase/BLUF domain-like"/>
    <property type="match status" value="1"/>
</dbReference>
<evidence type="ECO:0000256" key="4">
    <source>
        <dbReference type="ARBA" id="ARBA00047645"/>
    </source>
</evidence>
<keyword evidence="3 5" id="KW-0378">Hydrolase</keyword>
<name>A0A1H3EA53_9BACT</name>
<dbReference type="EMBL" id="FNOV01000003">
    <property type="protein sequence ID" value="SDX74804.1"/>
    <property type="molecule type" value="Genomic_DNA"/>
</dbReference>
<comment type="catalytic activity">
    <reaction evidence="4 5">
        <text>an acyl phosphate + H2O = a carboxylate + phosphate + H(+)</text>
        <dbReference type="Rhea" id="RHEA:14965"/>
        <dbReference type="ChEBI" id="CHEBI:15377"/>
        <dbReference type="ChEBI" id="CHEBI:15378"/>
        <dbReference type="ChEBI" id="CHEBI:29067"/>
        <dbReference type="ChEBI" id="CHEBI:43474"/>
        <dbReference type="ChEBI" id="CHEBI:59918"/>
        <dbReference type="EC" id="3.6.1.7"/>
    </reaction>
</comment>
<evidence type="ECO:0000256" key="1">
    <source>
        <dbReference type="ARBA" id="ARBA00005614"/>
    </source>
</evidence>
<evidence type="ECO:0000256" key="3">
    <source>
        <dbReference type="ARBA" id="ARBA00022801"/>
    </source>
</evidence>
<dbReference type="Pfam" id="PF00708">
    <property type="entry name" value="Acylphosphatase"/>
    <property type="match status" value="1"/>
</dbReference>
<feature type="active site" evidence="5">
    <location>
        <position position="25"/>
    </location>
</feature>
<dbReference type="PANTHER" id="PTHR10029:SF3">
    <property type="entry name" value="ACYLPHOSPHATASE-RELATED"/>
    <property type="match status" value="1"/>
</dbReference>